<accession>A0ABS0H6Y8</accession>
<keyword evidence="3" id="KW-1185">Reference proteome</keyword>
<dbReference type="RefSeq" id="WP_196205545.1">
    <property type="nucleotide sequence ID" value="NZ_JADPUN010000313.1"/>
</dbReference>
<evidence type="ECO:0000259" key="1">
    <source>
        <dbReference type="Pfam" id="PF00561"/>
    </source>
</evidence>
<dbReference type="Proteomes" id="UP000638560">
    <property type="component" value="Unassembled WGS sequence"/>
</dbReference>
<name>A0ABS0H6Y8_9ACTN</name>
<dbReference type="PANTHER" id="PTHR43433:SF5">
    <property type="entry name" value="AB HYDROLASE-1 DOMAIN-CONTAINING PROTEIN"/>
    <property type="match status" value="1"/>
</dbReference>
<dbReference type="InterPro" id="IPR029058">
    <property type="entry name" value="AB_hydrolase_fold"/>
</dbReference>
<dbReference type="EMBL" id="JADPUN010000313">
    <property type="protein sequence ID" value="MBF9134056.1"/>
    <property type="molecule type" value="Genomic_DNA"/>
</dbReference>
<organism evidence="2 3">
    <name type="scientific">Plantactinospora alkalitolerans</name>
    <dbReference type="NCBI Taxonomy" id="2789879"/>
    <lineage>
        <taxon>Bacteria</taxon>
        <taxon>Bacillati</taxon>
        <taxon>Actinomycetota</taxon>
        <taxon>Actinomycetes</taxon>
        <taxon>Micromonosporales</taxon>
        <taxon>Micromonosporaceae</taxon>
        <taxon>Plantactinospora</taxon>
    </lineage>
</organism>
<evidence type="ECO:0000313" key="3">
    <source>
        <dbReference type="Proteomes" id="UP000638560"/>
    </source>
</evidence>
<gene>
    <name evidence="2" type="ORF">I0C86_34725</name>
</gene>
<dbReference type="Gene3D" id="3.40.50.1820">
    <property type="entry name" value="alpha/beta hydrolase"/>
    <property type="match status" value="1"/>
</dbReference>
<dbReference type="Pfam" id="PF00561">
    <property type="entry name" value="Abhydrolase_1"/>
    <property type="match status" value="1"/>
</dbReference>
<dbReference type="InterPro" id="IPR000073">
    <property type="entry name" value="AB_hydrolase_1"/>
</dbReference>
<dbReference type="PANTHER" id="PTHR43433">
    <property type="entry name" value="HYDROLASE, ALPHA/BETA FOLD FAMILY PROTEIN"/>
    <property type="match status" value="1"/>
</dbReference>
<evidence type="ECO:0000313" key="2">
    <source>
        <dbReference type="EMBL" id="MBF9134056.1"/>
    </source>
</evidence>
<protein>
    <submittedName>
        <fullName evidence="2">Alpha/beta hydrolase</fullName>
    </submittedName>
</protein>
<feature type="domain" description="AB hydrolase-1" evidence="1">
    <location>
        <begin position="37"/>
        <end position="131"/>
    </location>
</feature>
<dbReference type="SUPFAM" id="SSF53474">
    <property type="entry name" value="alpha/beta-Hydrolases"/>
    <property type="match status" value="1"/>
</dbReference>
<sequence length="284" mass="31010">MTTTQTTTGLLPVPGATIHYEMRGTGPLLLISQSGEGDADRSDDLVDDLAVDHTVLTYDRRGLSRSTLDEPGGQISLPEHADDVHRLLASLTTEPVDMLGCSFGALIGLHLAARHPRQLRLLVAHEPVAPWLLPATERARHERELFDIQRLYRAEGLPAAIRKIAGVLGIDPADKDVEPDLTPQPMTPQRIANFDVFIERDFTAAVRDVLDVAALTGLTTLTGPRIVPAVGRTTGERVFDRRCAEELARLLGTDPVEFPGGHNGNTSHPRGYARQLRDILRAAR</sequence>
<keyword evidence="2" id="KW-0378">Hydrolase</keyword>
<dbReference type="GO" id="GO:0016787">
    <property type="term" value="F:hydrolase activity"/>
    <property type="evidence" value="ECO:0007669"/>
    <property type="project" value="UniProtKB-KW"/>
</dbReference>
<reference evidence="2 3" key="1">
    <citation type="submission" date="2020-11" db="EMBL/GenBank/DDBJ databases">
        <title>A novel isolate from a Black sea contaminated sediment with potential to produce alkanes: Plantactinospora alkalitolerans sp. nov.</title>
        <authorList>
            <person name="Carro L."/>
            <person name="Veyisoglu A."/>
            <person name="Guven K."/>
            <person name="Schumann P."/>
            <person name="Klenk H.-P."/>
            <person name="Sahin N."/>
        </authorList>
    </citation>
    <scope>NUCLEOTIDE SEQUENCE [LARGE SCALE GENOMIC DNA]</scope>
    <source>
        <strain evidence="2 3">S1510</strain>
    </source>
</reference>
<proteinExistence type="predicted"/>
<comment type="caution">
    <text evidence="2">The sequence shown here is derived from an EMBL/GenBank/DDBJ whole genome shotgun (WGS) entry which is preliminary data.</text>
</comment>
<dbReference type="InterPro" id="IPR050471">
    <property type="entry name" value="AB_hydrolase"/>
</dbReference>